<keyword evidence="2" id="KW-1185">Reference proteome</keyword>
<evidence type="ECO:0000313" key="1">
    <source>
        <dbReference type="EMBL" id="KAK3368402.1"/>
    </source>
</evidence>
<dbReference type="Proteomes" id="UP001285441">
    <property type="component" value="Unassembled WGS sequence"/>
</dbReference>
<name>A0AAE0K2F2_9PEZI</name>
<dbReference type="EMBL" id="JAULSW010000010">
    <property type="protein sequence ID" value="KAK3368402.1"/>
    <property type="molecule type" value="Genomic_DNA"/>
</dbReference>
<reference evidence="1" key="2">
    <citation type="submission" date="2023-06" db="EMBL/GenBank/DDBJ databases">
        <authorList>
            <consortium name="Lawrence Berkeley National Laboratory"/>
            <person name="Haridas S."/>
            <person name="Hensen N."/>
            <person name="Bonometti L."/>
            <person name="Westerberg I."/>
            <person name="Brannstrom I.O."/>
            <person name="Guillou S."/>
            <person name="Cros-Aarteil S."/>
            <person name="Calhoun S."/>
            <person name="Kuo A."/>
            <person name="Mondo S."/>
            <person name="Pangilinan J."/>
            <person name="Riley R."/>
            <person name="LaButti K."/>
            <person name="Andreopoulos B."/>
            <person name="Lipzen A."/>
            <person name="Chen C."/>
            <person name="Yanf M."/>
            <person name="Daum C."/>
            <person name="Ng V."/>
            <person name="Clum A."/>
            <person name="Steindorff A."/>
            <person name="Ohm R."/>
            <person name="Martin F."/>
            <person name="Silar P."/>
            <person name="Natvig D."/>
            <person name="Lalanne C."/>
            <person name="Gautier V."/>
            <person name="Ament-velasquez S.L."/>
            <person name="Kruys A."/>
            <person name="Hutchinson M.I."/>
            <person name="Powell A.J."/>
            <person name="Barry K."/>
            <person name="Miller A.N."/>
            <person name="Grigoriev I.V."/>
            <person name="Debuchy R."/>
            <person name="Gladieux P."/>
            <person name="Thoren M.H."/>
            <person name="Johannesson H."/>
        </authorList>
    </citation>
    <scope>NUCLEOTIDE SEQUENCE</scope>
    <source>
        <strain evidence="1">CBS 232.78</strain>
    </source>
</reference>
<accession>A0AAE0K2F2</accession>
<organism evidence="1 2">
    <name type="scientific">Podospora didyma</name>
    <dbReference type="NCBI Taxonomy" id="330526"/>
    <lineage>
        <taxon>Eukaryota</taxon>
        <taxon>Fungi</taxon>
        <taxon>Dikarya</taxon>
        <taxon>Ascomycota</taxon>
        <taxon>Pezizomycotina</taxon>
        <taxon>Sordariomycetes</taxon>
        <taxon>Sordariomycetidae</taxon>
        <taxon>Sordariales</taxon>
        <taxon>Podosporaceae</taxon>
        <taxon>Podospora</taxon>
    </lineage>
</organism>
<reference evidence="1" key="1">
    <citation type="journal article" date="2023" name="Mol. Phylogenet. Evol.">
        <title>Genome-scale phylogeny and comparative genomics of the fungal order Sordariales.</title>
        <authorList>
            <person name="Hensen N."/>
            <person name="Bonometti L."/>
            <person name="Westerberg I."/>
            <person name="Brannstrom I.O."/>
            <person name="Guillou S."/>
            <person name="Cros-Aarteil S."/>
            <person name="Calhoun S."/>
            <person name="Haridas S."/>
            <person name="Kuo A."/>
            <person name="Mondo S."/>
            <person name="Pangilinan J."/>
            <person name="Riley R."/>
            <person name="LaButti K."/>
            <person name="Andreopoulos B."/>
            <person name="Lipzen A."/>
            <person name="Chen C."/>
            <person name="Yan M."/>
            <person name="Daum C."/>
            <person name="Ng V."/>
            <person name="Clum A."/>
            <person name="Steindorff A."/>
            <person name="Ohm R.A."/>
            <person name="Martin F."/>
            <person name="Silar P."/>
            <person name="Natvig D.O."/>
            <person name="Lalanne C."/>
            <person name="Gautier V."/>
            <person name="Ament-Velasquez S.L."/>
            <person name="Kruys A."/>
            <person name="Hutchinson M.I."/>
            <person name="Powell A.J."/>
            <person name="Barry K."/>
            <person name="Miller A.N."/>
            <person name="Grigoriev I.V."/>
            <person name="Debuchy R."/>
            <person name="Gladieux P."/>
            <person name="Hiltunen Thoren M."/>
            <person name="Johannesson H."/>
        </authorList>
    </citation>
    <scope>NUCLEOTIDE SEQUENCE</scope>
    <source>
        <strain evidence="1">CBS 232.78</strain>
    </source>
</reference>
<comment type="caution">
    <text evidence="1">The sequence shown here is derived from an EMBL/GenBank/DDBJ whole genome shotgun (WGS) entry which is preliminary data.</text>
</comment>
<evidence type="ECO:0000313" key="2">
    <source>
        <dbReference type="Proteomes" id="UP001285441"/>
    </source>
</evidence>
<sequence>MSLPAPSMPEHWYALGFFRTQLPNTLMSGSMNGGKLPDPPVVTRGSPSQLALYHGGTSKNEYEELSRIASRRGAEQWQELHASMARKQLPNTHPKPLESYVGKYWNEVGNWFMEVYLTTTNEGSGGGGGLVFAF</sequence>
<proteinExistence type="predicted"/>
<gene>
    <name evidence="1" type="ORF">B0H63DRAFT_515022</name>
</gene>
<protein>
    <submittedName>
        <fullName evidence="1">Uncharacterized protein</fullName>
    </submittedName>
</protein>
<dbReference type="AlphaFoldDB" id="A0AAE0K2F2"/>